<evidence type="ECO:0000256" key="2">
    <source>
        <dbReference type="SAM" id="Phobius"/>
    </source>
</evidence>
<keyword evidence="2" id="KW-0472">Membrane</keyword>
<keyword evidence="2" id="KW-0812">Transmembrane</keyword>
<accession>A0AA87ZV34</accession>
<dbReference type="EMBL" id="BTGU01000009">
    <property type="protein sequence ID" value="GMN39330.1"/>
    <property type="molecule type" value="Genomic_DNA"/>
</dbReference>
<organism evidence="3 4">
    <name type="scientific">Ficus carica</name>
    <name type="common">Common fig</name>
    <dbReference type="NCBI Taxonomy" id="3494"/>
    <lineage>
        <taxon>Eukaryota</taxon>
        <taxon>Viridiplantae</taxon>
        <taxon>Streptophyta</taxon>
        <taxon>Embryophyta</taxon>
        <taxon>Tracheophyta</taxon>
        <taxon>Spermatophyta</taxon>
        <taxon>Magnoliopsida</taxon>
        <taxon>eudicotyledons</taxon>
        <taxon>Gunneridae</taxon>
        <taxon>Pentapetalae</taxon>
        <taxon>rosids</taxon>
        <taxon>fabids</taxon>
        <taxon>Rosales</taxon>
        <taxon>Moraceae</taxon>
        <taxon>Ficeae</taxon>
        <taxon>Ficus</taxon>
    </lineage>
</organism>
<dbReference type="Pfam" id="PF00067">
    <property type="entry name" value="p450"/>
    <property type="match status" value="1"/>
</dbReference>
<comment type="caution">
    <text evidence="3">The sequence shown here is derived from an EMBL/GenBank/DDBJ whole genome shotgun (WGS) entry which is preliminary data.</text>
</comment>
<dbReference type="GO" id="GO:0020037">
    <property type="term" value="F:heme binding"/>
    <property type="evidence" value="ECO:0007669"/>
    <property type="project" value="InterPro"/>
</dbReference>
<protein>
    <recommendedName>
        <fullName evidence="5">Cytochrome P450</fullName>
    </recommendedName>
</protein>
<evidence type="ECO:0000256" key="1">
    <source>
        <dbReference type="ARBA" id="ARBA00010617"/>
    </source>
</evidence>
<keyword evidence="4" id="KW-1185">Reference proteome</keyword>
<evidence type="ECO:0000313" key="4">
    <source>
        <dbReference type="Proteomes" id="UP001187192"/>
    </source>
</evidence>
<dbReference type="AlphaFoldDB" id="A0AA87ZV34"/>
<dbReference type="InterPro" id="IPR036396">
    <property type="entry name" value="Cyt_P450_sf"/>
</dbReference>
<evidence type="ECO:0000313" key="3">
    <source>
        <dbReference type="EMBL" id="GMN39330.1"/>
    </source>
</evidence>
<keyword evidence="2" id="KW-1133">Transmembrane helix</keyword>
<gene>
    <name evidence="3" type="ORF">TIFTF001_008551</name>
</gene>
<dbReference type="Proteomes" id="UP001187192">
    <property type="component" value="Unassembled WGS sequence"/>
</dbReference>
<comment type="similarity">
    <text evidence="1">Belongs to the cytochrome P450 family.</text>
</comment>
<proteinExistence type="inferred from homology"/>
<dbReference type="InterPro" id="IPR001128">
    <property type="entry name" value="Cyt_P450"/>
</dbReference>
<dbReference type="GO" id="GO:0016705">
    <property type="term" value="F:oxidoreductase activity, acting on paired donors, with incorporation or reduction of molecular oxygen"/>
    <property type="evidence" value="ECO:0007669"/>
    <property type="project" value="InterPro"/>
</dbReference>
<dbReference type="GO" id="GO:0005506">
    <property type="term" value="F:iron ion binding"/>
    <property type="evidence" value="ECO:0007669"/>
    <property type="project" value="InterPro"/>
</dbReference>
<sequence>MELSWSDVVYLVIAFLSPTLLLLLMSRRRHGLWLPPGPPAWPVFGNMFDLGAMPHKSLAELRDIYGDVLWLRLGAINTMAVLSAKAAAELFKKNDMSFVDRSVSETVRSHGYHESSLALAPHGSYWRLLRRLLTVKMMVGKRINDAAVMRRKCIDDMLTWIEEEAREGSDGGGIPVGRFVFLMSFNHIGNLMLSRDLVDPDKEEASEFFAAMAGVMEWSGRPNVADFFPWLRWLDLQGLRRKMDRDMGKALEIASKFVKERIKERKLGNGLVVEERKDFLDVLLEFEGNGKDEPAKFSDHQIFIFILGSRFGTDIGVIFWDQGQGRALVSRLGMGFRIGGRVSGSGSGFVIGVVFGFRDRGGAQDSRLWLGSSFGAGVSDHGPESQS</sequence>
<dbReference type="SUPFAM" id="SSF48264">
    <property type="entry name" value="Cytochrome P450"/>
    <property type="match status" value="1"/>
</dbReference>
<name>A0AA87ZV34_FICCA</name>
<evidence type="ECO:0008006" key="5">
    <source>
        <dbReference type="Google" id="ProtNLM"/>
    </source>
</evidence>
<reference evidence="3" key="1">
    <citation type="submission" date="2023-07" db="EMBL/GenBank/DDBJ databases">
        <title>draft genome sequence of fig (Ficus carica).</title>
        <authorList>
            <person name="Takahashi T."/>
            <person name="Nishimura K."/>
        </authorList>
    </citation>
    <scope>NUCLEOTIDE SEQUENCE</scope>
</reference>
<dbReference type="GO" id="GO:0004497">
    <property type="term" value="F:monooxygenase activity"/>
    <property type="evidence" value="ECO:0007669"/>
    <property type="project" value="InterPro"/>
</dbReference>
<feature type="transmembrane region" description="Helical" evidence="2">
    <location>
        <begin position="6"/>
        <end position="25"/>
    </location>
</feature>
<dbReference type="Gene3D" id="1.10.630.10">
    <property type="entry name" value="Cytochrome P450"/>
    <property type="match status" value="1"/>
</dbReference>
<dbReference type="PANTHER" id="PTHR47950:SF14">
    <property type="entry name" value="CYTOCHROME P450 76A2-LIKE ISOFORM X1"/>
    <property type="match status" value="1"/>
</dbReference>
<dbReference type="PANTHER" id="PTHR47950">
    <property type="entry name" value="CYTOCHROME P450, FAMILY 76, SUBFAMILY C, POLYPEPTIDE 5-RELATED"/>
    <property type="match status" value="1"/>
</dbReference>